<dbReference type="InterPro" id="IPR038717">
    <property type="entry name" value="Tc1-like_DDE_dom"/>
</dbReference>
<feature type="non-terminal residue" evidence="2">
    <location>
        <position position="1"/>
    </location>
</feature>
<dbReference type="EMBL" id="MSZS01000002">
    <property type="protein sequence ID" value="PKX96306.1"/>
    <property type="molecule type" value="Genomic_DNA"/>
</dbReference>
<dbReference type="Gene3D" id="3.30.420.10">
    <property type="entry name" value="Ribonuclease H-like superfamily/Ribonuclease H"/>
    <property type="match status" value="1"/>
</dbReference>
<dbReference type="InterPro" id="IPR036397">
    <property type="entry name" value="RNaseH_sf"/>
</dbReference>
<reference evidence="3" key="1">
    <citation type="journal article" date="2018" name="Proc. Natl. Acad. Sci. U.S.A.">
        <title>Linking secondary metabolites to gene clusters through genome sequencing of six diverse Aspergillus species.</title>
        <authorList>
            <person name="Kaerboelling I."/>
            <person name="Vesth T.C."/>
            <person name="Frisvad J.C."/>
            <person name="Nybo J.L."/>
            <person name="Theobald S."/>
            <person name="Kuo A."/>
            <person name="Bowyer P."/>
            <person name="Matsuda Y."/>
            <person name="Mondo S."/>
            <person name="Lyhne E.K."/>
            <person name="Kogle M.E."/>
            <person name="Clum A."/>
            <person name="Lipzen A."/>
            <person name="Salamov A."/>
            <person name="Ngan C.Y."/>
            <person name="Daum C."/>
            <person name="Chiniquy J."/>
            <person name="Barry K."/>
            <person name="LaButti K."/>
            <person name="Haridas S."/>
            <person name="Simmons B.A."/>
            <person name="Magnuson J.K."/>
            <person name="Mortensen U.H."/>
            <person name="Larsen T.O."/>
            <person name="Grigoriev I.V."/>
            <person name="Baker S.E."/>
            <person name="Andersen M.R."/>
        </authorList>
    </citation>
    <scope>NUCLEOTIDE SEQUENCE [LARGE SCALE GENOMIC DNA]</scope>
    <source>
        <strain evidence="3">IBT 16806</strain>
    </source>
</reference>
<dbReference type="VEuPathDB" id="FungiDB:P174DRAFT_364688"/>
<dbReference type="STRING" id="1392255.A0A2I1CF99"/>
<dbReference type="OMA" id="KILEWPP"/>
<gene>
    <name evidence="2" type="ORF">P174DRAFT_364688</name>
</gene>
<feature type="domain" description="Tc1-like transposase DDE" evidence="1">
    <location>
        <begin position="4"/>
        <end position="56"/>
    </location>
</feature>
<protein>
    <recommendedName>
        <fullName evidence="1">Tc1-like transposase DDE domain-containing protein</fullName>
    </recommendedName>
</protein>
<dbReference type="GeneID" id="36529336"/>
<evidence type="ECO:0000259" key="1">
    <source>
        <dbReference type="Pfam" id="PF13358"/>
    </source>
</evidence>
<dbReference type="GO" id="GO:0003676">
    <property type="term" value="F:nucleic acid binding"/>
    <property type="evidence" value="ECO:0007669"/>
    <property type="project" value="InterPro"/>
</dbReference>
<sequence length="60" mass="6823">EPGLIFQEDNAGIHRSDAAELWFETYGIHVLEWPPHSPGHNPIESVWALLNANYSDDTQH</sequence>
<name>A0A2I1CF99_ASPN1</name>
<keyword evidence="3" id="KW-1185">Reference proteome</keyword>
<dbReference type="OrthoDB" id="5151590at2759"/>
<evidence type="ECO:0000313" key="3">
    <source>
        <dbReference type="Proteomes" id="UP000234474"/>
    </source>
</evidence>
<organism evidence="2 3">
    <name type="scientific">Aspergillus novofumigatus (strain IBT 16806)</name>
    <dbReference type="NCBI Taxonomy" id="1392255"/>
    <lineage>
        <taxon>Eukaryota</taxon>
        <taxon>Fungi</taxon>
        <taxon>Dikarya</taxon>
        <taxon>Ascomycota</taxon>
        <taxon>Pezizomycotina</taxon>
        <taxon>Eurotiomycetes</taxon>
        <taxon>Eurotiomycetidae</taxon>
        <taxon>Eurotiales</taxon>
        <taxon>Aspergillaceae</taxon>
        <taxon>Aspergillus</taxon>
        <taxon>Aspergillus subgen. Fumigati</taxon>
    </lineage>
</organism>
<evidence type="ECO:0000313" key="2">
    <source>
        <dbReference type="EMBL" id="PKX96306.1"/>
    </source>
</evidence>
<proteinExistence type="predicted"/>
<dbReference type="Proteomes" id="UP000234474">
    <property type="component" value="Unassembled WGS sequence"/>
</dbReference>
<dbReference type="AlphaFoldDB" id="A0A2I1CF99"/>
<accession>A0A2I1CF99</accession>
<comment type="caution">
    <text evidence="2">The sequence shown here is derived from an EMBL/GenBank/DDBJ whole genome shotgun (WGS) entry which is preliminary data.</text>
</comment>
<dbReference type="Pfam" id="PF13358">
    <property type="entry name" value="DDE_3"/>
    <property type="match status" value="1"/>
</dbReference>
<dbReference type="RefSeq" id="XP_024684901.1">
    <property type="nucleotide sequence ID" value="XM_024822010.1"/>
</dbReference>